<dbReference type="PANTHER" id="PTHR41710">
    <property type="entry name" value="GLYCOSYL TRANSFERASE, FAMILY 39"/>
    <property type="match status" value="1"/>
</dbReference>
<protein>
    <submittedName>
        <fullName evidence="3">Undecaprenyl phosphate-alpha-4-amino-4-deoxy-L-arabinose arabinosyl transferase</fullName>
        <ecNumber evidence="3">2.4.2.43</ecNumber>
    </submittedName>
</protein>
<dbReference type="Pfam" id="PF13231">
    <property type="entry name" value="PMT_2"/>
    <property type="match status" value="1"/>
</dbReference>
<dbReference type="InterPro" id="IPR038731">
    <property type="entry name" value="RgtA/B/C-like"/>
</dbReference>
<feature type="transmembrane region" description="Helical" evidence="1">
    <location>
        <begin position="107"/>
        <end position="125"/>
    </location>
</feature>
<name>A0A7G9YJ50_9EURY</name>
<feature type="transmembrane region" description="Helical" evidence="1">
    <location>
        <begin position="7"/>
        <end position="25"/>
    </location>
</feature>
<keyword evidence="3" id="KW-0808">Transferase</keyword>
<dbReference type="EC" id="2.4.2.43" evidence="3"/>
<proteinExistence type="predicted"/>
<keyword evidence="3" id="KW-0328">Glycosyltransferase</keyword>
<evidence type="ECO:0000259" key="2">
    <source>
        <dbReference type="Pfam" id="PF13231"/>
    </source>
</evidence>
<feature type="transmembrane region" description="Helical" evidence="1">
    <location>
        <begin position="286"/>
        <end position="305"/>
    </location>
</feature>
<gene>
    <name evidence="3" type="primary">arnT</name>
    <name evidence="3" type="ORF">IFFKNINF_00003</name>
</gene>
<keyword evidence="1" id="KW-0472">Membrane</keyword>
<dbReference type="AlphaFoldDB" id="A0A7G9YJ50"/>
<feature type="domain" description="Glycosyltransferase RgtA/B/C/D-like" evidence="2">
    <location>
        <begin position="58"/>
        <end position="213"/>
    </location>
</feature>
<feature type="transmembrane region" description="Helical" evidence="1">
    <location>
        <begin position="262"/>
        <end position="281"/>
    </location>
</feature>
<feature type="transmembrane region" description="Helical" evidence="1">
    <location>
        <begin position="131"/>
        <end position="147"/>
    </location>
</feature>
<feature type="transmembrane region" description="Helical" evidence="1">
    <location>
        <begin position="206"/>
        <end position="224"/>
    </location>
</feature>
<sequence>MNKKNRYLLIFIAIIILATALRFYALDEKVFHHDEGVHGYLTYKLMKSGSYHYDPTYHGPFLYYTTAAIFKLFGDSDFTARLLPAISGVLLVVLIYALRDQLGDEGALATAAMLAISPSFVYYSRFFRNDIYIALFSLIFVISAVKYVQQRDNWQRLICVCTGAAAGALAVCTKENAYIIAGFFFLFILGYLITQKQINTRTAIDASFFVLIFSAIFALFYSNFLTDPDALISVVPDAIAHWTEMHRIERIGGHWSFYLPILLRYELPITLFAAAGGAYYLKKRNIFMIFLTYWGTTALITYSYLQEKVPWLVLHILLPFALLAGAYLGELLPALPQKPRRIEAAVVLIVALSAGLFIQQSVFINYCENTKSDEIVVHNVPIHGLIYVHTTAEVLDVVDFIDQRVRDDSNTSILIAAPENDYWPLPWYTRNYEGCGYMNKVPERSSADIIIIPEEKRYNITIHWSYSNKEFTLRPGYKMLQYYKPESESESK</sequence>
<feature type="transmembrane region" description="Helical" evidence="1">
    <location>
        <begin position="344"/>
        <end position="364"/>
    </location>
</feature>
<feature type="transmembrane region" description="Helical" evidence="1">
    <location>
        <begin position="78"/>
        <end position="98"/>
    </location>
</feature>
<dbReference type="NCBIfam" id="TIGR03663">
    <property type="entry name" value="flippase activity-associated protein Agl23"/>
    <property type="match status" value="1"/>
</dbReference>
<dbReference type="EMBL" id="MT631291">
    <property type="protein sequence ID" value="QNO48034.1"/>
    <property type="molecule type" value="Genomic_DNA"/>
</dbReference>
<dbReference type="InterPro" id="IPR019962">
    <property type="entry name" value="CHP03663"/>
</dbReference>
<evidence type="ECO:0000313" key="3">
    <source>
        <dbReference type="EMBL" id="QNO48034.1"/>
    </source>
</evidence>
<evidence type="ECO:0000256" key="1">
    <source>
        <dbReference type="SAM" id="Phobius"/>
    </source>
</evidence>
<dbReference type="GO" id="GO:0103015">
    <property type="term" value="F:4-amino-4-deoxy-L-arabinose transferase activity"/>
    <property type="evidence" value="ECO:0007669"/>
    <property type="project" value="UniProtKB-EC"/>
</dbReference>
<reference evidence="3" key="1">
    <citation type="submission" date="2020-06" db="EMBL/GenBank/DDBJ databases">
        <title>Unique genomic features of the anaerobic methanotrophic archaea.</title>
        <authorList>
            <person name="Chadwick G.L."/>
            <person name="Skennerton C.T."/>
            <person name="Laso-Perez R."/>
            <person name="Leu A.O."/>
            <person name="Speth D.R."/>
            <person name="Yu H."/>
            <person name="Morgan-Lang C."/>
            <person name="Hatzenpichler R."/>
            <person name="Goudeau D."/>
            <person name="Malmstrom R."/>
            <person name="Brazelton W.J."/>
            <person name="Woyke T."/>
            <person name="Hallam S.J."/>
            <person name="Tyson G.W."/>
            <person name="Wegener G."/>
            <person name="Boetius A."/>
            <person name="Orphan V."/>
        </authorList>
    </citation>
    <scope>NUCLEOTIDE SEQUENCE</scope>
</reference>
<organism evidence="3">
    <name type="scientific">Candidatus Methanogaster sp. ANME-2c ERB4</name>
    <dbReference type="NCBI Taxonomy" id="2759911"/>
    <lineage>
        <taxon>Archaea</taxon>
        <taxon>Methanobacteriati</taxon>
        <taxon>Methanobacteriota</taxon>
        <taxon>Stenosarchaea group</taxon>
        <taxon>Methanomicrobia</taxon>
        <taxon>Methanosarcinales</taxon>
        <taxon>ANME-2 cluster</taxon>
        <taxon>Candidatus Methanogasteraceae</taxon>
        <taxon>Candidatus Methanogaster</taxon>
    </lineage>
</organism>
<feature type="transmembrane region" description="Helical" evidence="1">
    <location>
        <begin position="311"/>
        <end position="332"/>
    </location>
</feature>
<accession>A0A7G9YJ50</accession>
<dbReference type="PANTHER" id="PTHR41710:SF2">
    <property type="entry name" value="GLYCOSYL TRANSFERASE FAMILY 39_83 DOMAIN-CONTAINING PROTEIN"/>
    <property type="match status" value="1"/>
</dbReference>
<keyword evidence="1" id="KW-1133">Transmembrane helix</keyword>
<feature type="transmembrane region" description="Helical" evidence="1">
    <location>
        <begin position="177"/>
        <end position="194"/>
    </location>
</feature>
<keyword evidence="1" id="KW-0812">Transmembrane</keyword>